<gene>
    <name evidence="1" type="ORF">AcdelDRAFT_4167</name>
</gene>
<accession>C5TB87</accession>
<organism evidence="1 2">
    <name type="scientific">Acidovorax delafieldii 2AN</name>
    <dbReference type="NCBI Taxonomy" id="573060"/>
    <lineage>
        <taxon>Bacteria</taxon>
        <taxon>Pseudomonadati</taxon>
        <taxon>Pseudomonadota</taxon>
        <taxon>Betaproteobacteria</taxon>
        <taxon>Burkholderiales</taxon>
        <taxon>Comamonadaceae</taxon>
        <taxon>Acidovorax</taxon>
    </lineage>
</organism>
<sequence length="120" mass="12144">MSSLALPSASIASVTAGMGLGDCAAAANAAGVNGACPLSESLPTRPVAEAAYWPCERLNAFILKMAAHGQCVNAAMMLGHRPYALEQLARARALGDPDLAGLAARLQAYFDATPSGSARA</sequence>
<dbReference type="AlphaFoldDB" id="C5TB87"/>
<dbReference type="PATRIC" id="fig|573060.9.peg.768"/>
<evidence type="ECO:0000313" key="1">
    <source>
        <dbReference type="EMBL" id="EER58261.1"/>
    </source>
</evidence>
<reference evidence="1 2" key="1">
    <citation type="submission" date="2009-05" db="EMBL/GenBank/DDBJ databases">
        <title>The draft genome of Acidovorax delafieldii 2AN.</title>
        <authorList>
            <consortium name="US DOE Joint Genome Institute (JGI-PGF)"/>
            <person name="Lucas S."/>
            <person name="Copeland A."/>
            <person name="Lapidus A."/>
            <person name="Glavina del Rio T."/>
            <person name="Tice H."/>
            <person name="Bruce D."/>
            <person name="Goodwin L."/>
            <person name="Pitluck S."/>
            <person name="Larimer F."/>
            <person name="Land M.L."/>
            <person name="Hauser L."/>
            <person name="Shelobolina E.S."/>
            <person name="Picardal F."/>
            <person name="Roden E."/>
            <person name="Emerson D."/>
        </authorList>
    </citation>
    <scope>NUCLEOTIDE SEQUENCE [LARGE SCALE GENOMIC DNA]</scope>
    <source>
        <strain evidence="1 2">2AN</strain>
    </source>
</reference>
<dbReference type="RefSeq" id="WP_005799919.1">
    <property type="nucleotide sequence ID" value="NZ_ACQT01000310.1"/>
</dbReference>
<dbReference type="EMBL" id="ACQT01000310">
    <property type="protein sequence ID" value="EER58261.1"/>
    <property type="molecule type" value="Genomic_DNA"/>
</dbReference>
<keyword evidence="2" id="KW-1185">Reference proteome</keyword>
<name>C5TB87_ACIDE</name>
<protein>
    <submittedName>
        <fullName evidence="1">Uncharacterized protein</fullName>
    </submittedName>
</protein>
<comment type="caution">
    <text evidence="1">The sequence shown here is derived from an EMBL/GenBank/DDBJ whole genome shotgun (WGS) entry which is preliminary data.</text>
</comment>
<evidence type="ECO:0000313" key="2">
    <source>
        <dbReference type="Proteomes" id="UP000003856"/>
    </source>
</evidence>
<proteinExistence type="predicted"/>
<dbReference type="Proteomes" id="UP000003856">
    <property type="component" value="Unassembled WGS sequence"/>
</dbReference>